<comment type="caution">
    <text evidence="1">The sequence shown here is derived from an EMBL/GenBank/DDBJ whole genome shotgun (WGS) entry which is preliminary data.</text>
</comment>
<name>A0A256FHY1_9HYPH</name>
<evidence type="ECO:0000313" key="2">
    <source>
        <dbReference type="Proteomes" id="UP000216345"/>
    </source>
</evidence>
<gene>
    <name evidence="1" type="ORF">CEV32_0043</name>
</gene>
<sequence length="57" mass="6635">MRPSIHKIYSIKLIKASMIVKSDFDICTPLLQASNKCRNQNDHWQAYEAAGFFEFEV</sequence>
<keyword evidence="2" id="KW-1185">Reference proteome</keyword>
<reference evidence="1 2" key="1">
    <citation type="submission" date="2017-07" db="EMBL/GenBank/DDBJ databases">
        <title>Phylogenetic study on the rhizospheric bacterium Ochrobactrum sp. A44.</title>
        <authorList>
            <person name="Krzyzanowska D.M."/>
            <person name="Ossowicki A."/>
            <person name="Rajewska M."/>
            <person name="Maciag T."/>
            <person name="Kaczynski Z."/>
            <person name="Czerwicka M."/>
            <person name="Jafra S."/>
        </authorList>
    </citation>
    <scope>NUCLEOTIDE SEQUENCE [LARGE SCALE GENOMIC DNA]</scope>
    <source>
        <strain evidence="1 2">PR17</strain>
    </source>
</reference>
<dbReference type="EMBL" id="NNRK01000026">
    <property type="protein sequence ID" value="OYR14051.1"/>
    <property type="molecule type" value="Genomic_DNA"/>
</dbReference>
<accession>A0A256FHY1</accession>
<dbReference type="Proteomes" id="UP000216345">
    <property type="component" value="Unassembled WGS sequence"/>
</dbReference>
<proteinExistence type="predicted"/>
<protein>
    <submittedName>
        <fullName evidence="1">Uncharacterized protein</fullName>
    </submittedName>
</protein>
<dbReference type="AlphaFoldDB" id="A0A256FHY1"/>
<organism evidence="1 2">
    <name type="scientific">Brucella rhizosphaerae</name>
    <dbReference type="NCBI Taxonomy" id="571254"/>
    <lineage>
        <taxon>Bacteria</taxon>
        <taxon>Pseudomonadati</taxon>
        <taxon>Pseudomonadota</taxon>
        <taxon>Alphaproteobacteria</taxon>
        <taxon>Hyphomicrobiales</taxon>
        <taxon>Brucellaceae</taxon>
        <taxon>Brucella/Ochrobactrum group</taxon>
        <taxon>Brucella</taxon>
    </lineage>
</organism>
<evidence type="ECO:0000313" key="1">
    <source>
        <dbReference type="EMBL" id="OYR14051.1"/>
    </source>
</evidence>